<protein>
    <recommendedName>
        <fullName evidence="4">Elongin-A</fullName>
    </recommendedName>
</protein>
<organism evidence="2 3">
    <name type="scientific">Protea cynaroides</name>
    <dbReference type="NCBI Taxonomy" id="273540"/>
    <lineage>
        <taxon>Eukaryota</taxon>
        <taxon>Viridiplantae</taxon>
        <taxon>Streptophyta</taxon>
        <taxon>Embryophyta</taxon>
        <taxon>Tracheophyta</taxon>
        <taxon>Spermatophyta</taxon>
        <taxon>Magnoliopsida</taxon>
        <taxon>Proteales</taxon>
        <taxon>Proteaceae</taxon>
        <taxon>Protea</taxon>
    </lineage>
</organism>
<dbReference type="InterPro" id="IPR010684">
    <property type="entry name" value="RNA_pol_II_trans_fac_SIII_A"/>
</dbReference>
<accession>A0A9Q0L3K5</accession>
<dbReference type="PANTHER" id="PTHR47543:SF2">
    <property type="entry name" value="RNA POLYMERASE II TRANSCRIPTION FACTOR SIII SUBUNIT A"/>
    <property type="match status" value="1"/>
</dbReference>
<reference evidence="2" key="1">
    <citation type="journal article" date="2023" name="Plant J.">
        <title>The genome of the king protea, Protea cynaroides.</title>
        <authorList>
            <person name="Chang J."/>
            <person name="Duong T.A."/>
            <person name="Schoeman C."/>
            <person name="Ma X."/>
            <person name="Roodt D."/>
            <person name="Barker N."/>
            <person name="Li Z."/>
            <person name="Van de Peer Y."/>
            <person name="Mizrachi E."/>
        </authorList>
    </citation>
    <scope>NUCLEOTIDE SEQUENCE</scope>
    <source>
        <tissue evidence="2">Young leaves</tissue>
    </source>
</reference>
<dbReference type="EMBL" id="JAMYWD010000001">
    <property type="protein sequence ID" value="KAJ4981249.1"/>
    <property type="molecule type" value="Genomic_DNA"/>
</dbReference>
<name>A0A9Q0L3K5_9MAGN</name>
<dbReference type="AlphaFoldDB" id="A0A9Q0L3K5"/>
<feature type="region of interest" description="Disordered" evidence="1">
    <location>
        <begin position="249"/>
        <end position="286"/>
    </location>
</feature>
<dbReference type="OrthoDB" id="21513at2759"/>
<dbReference type="PANTHER" id="PTHR47543">
    <property type="entry name" value="OS08G0169600 PROTEIN"/>
    <property type="match status" value="1"/>
</dbReference>
<comment type="caution">
    <text evidence="2">The sequence shown here is derived from an EMBL/GenBank/DDBJ whole genome shotgun (WGS) entry which is preliminary data.</text>
</comment>
<evidence type="ECO:0000313" key="3">
    <source>
        <dbReference type="Proteomes" id="UP001141806"/>
    </source>
</evidence>
<feature type="compositionally biased region" description="Polar residues" evidence="1">
    <location>
        <begin position="253"/>
        <end position="262"/>
    </location>
</feature>
<gene>
    <name evidence="2" type="ORF">NE237_032086</name>
</gene>
<sequence length="286" mass="32306">MVVLLWPLGKLANKVKVIKERCCFVVPDWVCSSIPWPSLTVHVNANWLLLIYVDDLCVRHSIFFAADSLCPLALSTEKTVPTPVRYLGDLGETDIHLLKDILPHCTVDQLMHIENSTVGRDLSPVTDKLWKKFYDQQFGAKSTDLVIERMKHRKVSFKWKQLYEAKLKDWDELQKKSVDRLKQLYKKETVRKESRQIQICTKVPPSSAKRSFYGGPGSCSGVSSGKGNLMKKAKMDFLNSHEARIGAMKKAMQRNQGTSHTIKPSGVLGKGSASSSISKTPFQRRS</sequence>
<dbReference type="GO" id="GO:0006368">
    <property type="term" value="P:transcription elongation by RNA polymerase II"/>
    <property type="evidence" value="ECO:0007669"/>
    <property type="project" value="InterPro"/>
</dbReference>
<keyword evidence="3" id="KW-1185">Reference proteome</keyword>
<evidence type="ECO:0000313" key="2">
    <source>
        <dbReference type="EMBL" id="KAJ4981249.1"/>
    </source>
</evidence>
<dbReference type="Gene3D" id="6.10.250.3180">
    <property type="match status" value="1"/>
</dbReference>
<dbReference type="Pfam" id="PF06881">
    <property type="entry name" value="Elongin_A"/>
    <property type="match status" value="1"/>
</dbReference>
<evidence type="ECO:0008006" key="4">
    <source>
        <dbReference type="Google" id="ProtNLM"/>
    </source>
</evidence>
<proteinExistence type="predicted"/>
<dbReference type="GO" id="GO:0070449">
    <property type="term" value="C:elongin complex"/>
    <property type="evidence" value="ECO:0007669"/>
    <property type="project" value="InterPro"/>
</dbReference>
<evidence type="ECO:0000256" key="1">
    <source>
        <dbReference type="SAM" id="MobiDB-lite"/>
    </source>
</evidence>
<feature type="compositionally biased region" description="Polar residues" evidence="1">
    <location>
        <begin position="272"/>
        <end position="286"/>
    </location>
</feature>
<dbReference type="Proteomes" id="UP001141806">
    <property type="component" value="Unassembled WGS sequence"/>
</dbReference>